<evidence type="ECO:0000256" key="1">
    <source>
        <dbReference type="SAM" id="MobiDB-lite"/>
    </source>
</evidence>
<evidence type="ECO:0000313" key="4">
    <source>
        <dbReference type="Proteomes" id="UP000001194"/>
    </source>
</evidence>
<feature type="compositionally biased region" description="Polar residues" evidence="1">
    <location>
        <begin position="196"/>
        <end position="205"/>
    </location>
</feature>
<feature type="transmembrane region" description="Helical" evidence="2">
    <location>
        <begin position="244"/>
        <end position="262"/>
    </location>
</feature>
<feature type="region of interest" description="Disordered" evidence="1">
    <location>
        <begin position="196"/>
        <end position="232"/>
    </location>
</feature>
<keyword evidence="2" id="KW-1133">Transmembrane helix</keyword>
<proteinExistence type="predicted"/>
<evidence type="ECO:0000256" key="2">
    <source>
        <dbReference type="SAM" id="Phobius"/>
    </source>
</evidence>
<dbReference type="RefSeq" id="XP_001888999.1">
    <property type="nucleotide sequence ID" value="XM_001888964.1"/>
</dbReference>
<gene>
    <name evidence="3" type="ORF">LACBIDRAFT_334220</name>
</gene>
<keyword evidence="4" id="KW-1185">Reference proteome</keyword>
<keyword evidence="2" id="KW-0472">Membrane</keyword>
<dbReference type="InParanoid" id="B0DYI0"/>
<name>B0DYI0_LACBS</name>
<accession>B0DYI0</accession>
<reference evidence="3 4" key="1">
    <citation type="journal article" date="2008" name="Nature">
        <title>The genome of Laccaria bicolor provides insights into mycorrhizal symbiosis.</title>
        <authorList>
            <person name="Martin F."/>
            <person name="Aerts A."/>
            <person name="Ahren D."/>
            <person name="Brun A."/>
            <person name="Danchin E.G.J."/>
            <person name="Duchaussoy F."/>
            <person name="Gibon J."/>
            <person name="Kohler A."/>
            <person name="Lindquist E."/>
            <person name="Pereda V."/>
            <person name="Salamov A."/>
            <person name="Shapiro H.J."/>
            <person name="Wuyts J."/>
            <person name="Blaudez D."/>
            <person name="Buee M."/>
            <person name="Brokstein P."/>
            <person name="Canbaeck B."/>
            <person name="Cohen D."/>
            <person name="Courty P.E."/>
            <person name="Coutinho P.M."/>
            <person name="Delaruelle C."/>
            <person name="Detter J.C."/>
            <person name="Deveau A."/>
            <person name="DiFazio S."/>
            <person name="Duplessis S."/>
            <person name="Fraissinet-Tachet L."/>
            <person name="Lucic E."/>
            <person name="Frey-Klett P."/>
            <person name="Fourrey C."/>
            <person name="Feussner I."/>
            <person name="Gay G."/>
            <person name="Grimwood J."/>
            <person name="Hoegger P.J."/>
            <person name="Jain P."/>
            <person name="Kilaru S."/>
            <person name="Labbe J."/>
            <person name="Lin Y.C."/>
            <person name="Legue V."/>
            <person name="Le Tacon F."/>
            <person name="Marmeisse R."/>
            <person name="Melayah D."/>
            <person name="Montanini B."/>
            <person name="Muratet M."/>
            <person name="Nehls U."/>
            <person name="Niculita-Hirzel H."/>
            <person name="Oudot-Le Secq M.P."/>
            <person name="Peter M."/>
            <person name="Quesneville H."/>
            <person name="Rajashekar B."/>
            <person name="Reich M."/>
            <person name="Rouhier N."/>
            <person name="Schmutz J."/>
            <person name="Yin T."/>
            <person name="Chalot M."/>
            <person name="Henrissat B."/>
            <person name="Kuees U."/>
            <person name="Lucas S."/>
            <person name="Van de Peer Y."/>
            <person name="Podila G.K."/>
            <person name="Polle A."/>
            <person name="Pukkila P.J."/>
            <person name="Richardson P.M."/>
            <person name="Rouze P."/>
            <person name="Sanders I.R."/>
            <person name="Stajich J.E."/>
            <person name="Tunlid A."/>
            <person name="Tuskan G."/>
            <person name="Grigoriev I.V."/>
        </authorList>
    </citation>
    <scope>NUCLEOTIDE SEQUENCE [LARGE SCALE GENOMIC DNA]</scope>
    <source>
        <strain evidence="4">S238N-H82 / ATCC MYA-4686</strain>
    </source>
</reference>
<organism evidence="4">
    <name type="scientific">Laccaria bicolor (strain S238N-H82 / ATCC MYA-4686)</name>
    <name type="common">Bicoloured deceiver</name>
    <name type="synonym">Laccaria laccata var. bicolor</name>
    <dbReference type="NCBI Taxonomy" id="486041"/>
    <lineage>
        <taxon>Eukaryota</taxon>
        <taxon>Fungi</taxon>
        <taxon>Dikarya</taxon>
        <taxon>Basidiomycota</taxon>
        <taxon>Agaricomycotina</taxon>
        <taxon>Agaricomycetes</taxon>
        <taxon>Agaricomycetidae</taxon>
        <taxon>Agaricales</taxon>
        <taxon>Agaricineae</taxon>
        <taxon>Hydnangiaceae</taxon>
        <taxon>Laccaria</taxon>
    </lineage>
</organism>
<dbReference type="Proteomes" id="UP000001194">
    <property type="component" value="Unassembled WGS sequence"/>
</dbReference>
<protein>
    <submittedName>
        <fullName evidence="3">Predicted protein</fullName>
    </submittedName>
</protein>
<sequence length="263" mass="29019">MLHPNLRNRYLEPAKFEALFTVTDGGSSNHTSSVYFLCLHESKPHPAFSPCILIFTIRRGFPIRTPPGDSRDDALKHVQRAVRCQEARRAVRCQEARSFVHDFPEPVSLRPSTFAQSLQVSQSVSPKLYPLFRIQTDALVWCTACYLLPQLNVSFVVMAKGTTCPPPPAPLVLLKGHLRPLLAQRARGPLQATELTINQSNSTEVQPEVDRASTGFLGASEPDPDSGSWGSQVQSNPSKFLTNFVFPLGLALTSICAHALLFL</sequence>
<dbReference type="HOGENOM" id="CLU_1057950_0_0_1"/>
<dbReference type="GeneID" id="6084618"/>
<dbReference type="KEGG" id="lbc:LACBIDRAFT_334220"/>
<dbReference type="EMBL" id="DS547150">
    <property type="protein sequence ID" value="EDR00440.1"/>
    <property type="molecule type" value="Genomic_DNA"/>
</dbReference>
<evidence type="ECO:0000313" key="3">
    <source>
        <dbReference type="EMBL" id="EDR00440.1"/>
    </source>
</evidence>
<keyword evidence="2" id="KW-0812">Transmembrane</keyword>
<dbReference type="AlphaFoldDB" id="B0DYI0"/>